<proteinExistence type="predicted"/>
<dbReference type="Proteomes" id="UP000027186">
    <property type="component" value="Chromosome"/>
</dbReference>
<organism evidence="1 2">
    <name type="scientific">Azospirillum argentinense</name>
    <dbReference type="NCBI Taxonomy" id="2970906"/>
    <lineage>
        <taxon>Bacteria</taxon>
        <taxon>Pseudomonadati</taxon>
        <taxon>Pseudomonadota</taxon>
        <taxon>Alphaproteobacteria</taxon>
        <taxon>Rhodospirillales</taxon>
        <taxon>Azospirillaceae</taxon>
        <taxon>Azospirillum</taxon>
    </lineage>
</organism>
<dbReference type="PANTHER" id="PTHR35399:SF2">
    <property type="entry name" value="DUF839 DOMAIN-CONTAINING PROTEIN"/>
    <property type="match status" value="1"/>
</dbReference>
<dbReference type="InterPro" id="IPR008557">
    <property type="entry name" value="PhoX"/>
</dbReference>
<dbReference type="Pfam" id="PF05787">
    <property type="entry name" value="PhoX"/>
    <property type="match status" value="1"/>
</dbReference>
<name>A0A060DEZ4_9PROT</name>
<dbReference type="PANTHER" id="PTHR35399">
    <property type="entry name" value="SLR8030 PROTEIN"/>
    <property type="match status" value="1"/>
</dbReference>
<gene>
    <name evidence="1" type="ORF">ABAZ39_05015</name>
</gene>
<evidence type="ECO:0000313" key="2">
    <source>
        <dbReference type="Proteomes" id="UP000027186"/>
    </source>
</evidence>
<dbReference type="InterPro" id="IPR006311">
    <property type="entry name" value="TAT_signal"/>
</dbReference>
<dbReference type="KEGG" id="abq:ABAZ39_05015"/>
<dbReference type="RefSeq" id="WP_038527314.1">
    <property type="nucleotide sequence ID" value="NZ_CP007793.1"/>
</dbReference>
<dbReference type="PROSITE" id="PS51318">
    <property type="entry name" value="TAT"/>
    <property type="match status" value="1"/>
</dbReference>
<reference evidence="1 2" key="1">
    <citation type="journal article" date="2014" name="Genome Announc.">
        <title>Complete Genome Sequence of the Model Rhizosphere Strain Azospirillum brasilense Az39, Successfully Applied in Agriculture.</title>
        <authorList>
            <person name="Rivera D."/>
            <person name="Revale S."/>
            <person name="Molina R."/>
            <person name="Gualpa J."/>
            <person name="Puente M."/>
            <person name="Maroniche G."/>
            <person name="Paris G."/>
            <person name="Baker D."/>
            <person name="Clavijo B."/>
            <person name="McLay K."/>
            <person name="Spaepen S."/>
            <person name="Perticari A."/>
            <person name="Vazquez M."/>
            <person name="Wisniewski-Dye F."/>
            <person name="Watkins C."/>
            <person name="Martinez-Abarca F."/>
            <person name="Vanderleyden J."/>
            <person name="Cassan F."/>
        </authorList>
    </citation>
    <scope>NUCLEOTIDE SEQUENCE [LARGE SCALE GENOMIC DNA]</scope>
    <source>
        <strain evidence="1 2">Az39</strain>
    </source>
</reference>
<dbReference type="AlphaFoldDB" id="A0A060DEZ4"/>
<accession>A0A060DEZ4</accession>
<protein>
    <submittedName>
        <fullName evidence="1">dTDP-glucose 4,6-dehydratase</fullName>
    </submittedName>
</protein>
<dbReference type="SUPFAM" id="SSF63829">
    <property type="entry name" value="Calcium-dependent phosphotriesterase"/>
    <property type="match status" value="1"/>
</dbReference>
<dbReference type="EMBL" id="CP007793">
    <property type="protein sequence ID" value="AIB11382.1"/>
    <property type="molecule type" value="Genomic_DNA"/>
</dbReference>
<evidence type="ECO:0000313" key="1">
    <source>
        <dbReference type="EMBL" id="AIB11382.1"/>
    </source>
</evidence>
<sequence length="677" mass="73974">MDTHDLPQKGTKYLTFEGREDIGSNPSENPTMGDVINARLGRRDMMRGMLTGAAVSALIGPAALLSPTRAAEAAVTGAPRPAKASFSFQEVAHGVDADHHVASGYDADILIRWGDPVVPGAPAFDPMNQSAEAQSKQFGYNNDFVGYAPLPLGSQSPDRALLCVNHEYTDEEVMFPGVGVEQQKDKFARMTKTLVDIEMAAHGGTVVEIRKVKGKWVTVADSRYNRRITGETACAITGLAAGHALMKTSYDPTGTMVRGMLNNCSGGMTPWGTWLSAEENFNGYFWGKVEDTNPNAKVLKRYGFPGEWYNWGVHHDRFDIAKEPNESNRFGWIVEIDPYDPTSTPKKRTALGRFKHEACQIALGKDGTVVAYTGDDERFDYVYKFVAAKKFDPKNRAANMDILETGTLYVAKFKADASVEWLPLVHGQGPLTAEKGFPDQATVLINARLAADALGATKMDRPEDIEVNAVTGKVYVILTNNSRRKPEQVDATNPRAENNWGHIVEILPENGNHAATKAEWTILVRGGNPADEKVGAQFHADTSANGWFSCPDNAAVDHRGRLWITTDQGENWKKASGTADGVWAVETEGDLRGLSKMFYRVPVGAEMCGPCFTTDDKTLFVAVQHPATDGVDQWEGFKGKLSSFEDPATRWPDFKPNMPPRPSVVAITKKDGGVIGL</sequence>